<dbReference type="RefSeq" id="WP_029909162.1">
    <property type="nucleotide sequence ID" value="NZ_AP020335.1"/>
</dbReference>
<dbReference type="SUPFAM" id="SSF75169">
    <property type="entry name" value="DsrEFH-like"/>
    <property type="match status" value="1"/>
</dbReference>
<keyword evidence="2" id="KW-1185">Reference proteome</keyword>
<protein>
    <submittedName>
        <fullName evidence="1">Uncharacterized protein</fullName>
    </submittedName>
</protein>
<evidence type="ECO:0000313" key="1">
    <source>
        <dbReference type="EMBL" id="KDN95241.1"/>
    </source>
</evidence>
<comment type="caution">
    <text evidence="1">The sequence shown here is derived from an EMBL/GenBank/DDBJ whole genome shotgun (WGS) entry which is preliminary data.</text>
</comment>
<dbReference type="InterPro" id="IPR027396">
    <property type="entry name" value="DsrEFH-like"/>
</dbReference>
<name>A0A066ZY26_HYDMR</name>
<sequence length="185" mass="20796">MLNVKWLAGLFFVMLFFATGAYPQQQSLPEVAPAVAKILAMQHQPDGVVFDIETLDENALPAFAPYVSKQIQMIRKKFPDVDIAVVTHGAEEFALQKKEEAKNHKLHDLFNQMVKDEGVSVHVCGAVAGLKKLTQEDFPDLVSFSTSGMAQLNDYKALGYTVVTIRQLDKQQRDELFDHPDKYLK</sequence>
<reference evidence="1 2" key="1">
    <citation type="submission" date="2014-04" db="EMBL/GenBank/DDBJ databases">
        <title>Draft genome sequence of Hydrogenovibrio marinus MH-110, a model organism for aerobic H2 metabolism.</title>
        <authorList>
            <person name="Cha H.J."/>
            <person name="Jo B.H."/>
            <person name="Hwang B.H."/>
        </authorList>
    </citation>
    <scope>NUCLEOTIDE SEQUENCE [LARGE SCALE GENOMIC DNA]</scope>
    <source>
        <strain evidence="1 2">MH-110</strain>
    </source>
</reference>
<dbReference type="InterPro" id="IPR003787">
    <property type="entry name" value="Sulphur_relay_DsrE/F-like"/>
</dbReference>
<dbReference type="EMBL" id="JMIU01000001">
    <property type="protein sequence ID" value="KDN95241.1"/>
    <property type="molecule type" value="Genomic_DNA"/>
</dbReference>
<accession>A0A066ZY26</accession>
<dbReference type="Pfam" id="PF02635">
    <property type="entry name" value="DsrE"/>
    <property type="match status" value="1"/>
</dbReference>
<proteinExistence type="predicted"/>
<evidence type="ECO:0000313" key="2">
    <source>
        <dbReference type="Proteomes" id="UP000027341"/>
    </source>
</evidence>
<dbReference type="Gene3D" id="3.40.1260.10">
    <property type="entry name" value="DsrEFH-like"/>
    <property type="match status" value="1"/>
</dbReference>
<dbReference type="AlphaFoldDB" id="A0A066ZY26"/>
<dbReference type="Proteomes" id="UP000027341">
    <property type="component" value="Unassembled WGS sequence"/>
</dbReference>
<dbReference type="STRING" id="28885.EI16_02750"/>
<organism evidence="1 2">
    <name type="scientific">Hydrogenovibrio marinus</name>
    <dbReference type="NCBI Taxonomy" id="28885"/>
    <lineage>
        <taxon>Bacteria</taxon>
        <taxon>Pseudomonadati</taxon>
        <taxon>Pseudomonadota</taxon>
        <taxon>Gammaproteobacteria</taxon>
        <taxon>Thiotrichales</taxon>
        <taxon>Piscirickettsiaceae</taxon>
        <taxon>Hydrogenovibrio</taxon>
    </lineage>
</organism>
<gene>
    <name evidence="1" type="ORF">EI16_02750</name>
</gene>